<dbReference type="EMBL" id="RKHK01000001">
    <property type="protein sequence ID" value="ROR74230.1"/>
    <property type="molecule type" value="Genomic_DNA"/>
</dbReference>
<keyword evidence="2" id="KW-0547">Nucleotide-binding</keyword>
<evidence type="ECO:0000256" key="4">
    <source>
        <dbReference type="ARBA" id="ARBA00022840"/>
    </source>
</evidence>
<feature type="compositionally biased region" description="Basic and acidic residues" evidence="5">
    <location>
        <begin position="15"/>
        <end position="26"/>
    </location>
</feature>
<accession>A0A3N2BG81</accession>
<protein>
    <submittedName>
        <fullName evidence="7">Putative membrane-anchored protein</fullName>
    </submittedName>
</protein>
<keyword evidence="1" id="KW-0808">Transferase</keyword>
<dbReference type="InterPro" id="IPR036759">
    <property type="entry name" value="TPK_catalytic_sf"/>
</dbReference>
<dbReference type="GO" id="GO:0005524">
    <property type="term" value="F:ATP binding"/>
    <property type="evidence" value="ECO:0007669"/>
    <property type="project" value="UniProtKB-KW"/>
</dbReference>
<keyword evidence="6" id="KW-0472">Membrane</keyword>
<dbReference type="AlphaFoldDB" id="A0A3N2BG81"/>
<dbReference type="InterPro" id="IPR047795">
    <property type="entry name" value="Put_SteA-like"/>
</dbReference>
<dbReference type="GO" id="GO:0009229">
    <property type="term" value="P:thiamine diphosphate biosynthetic process"/>
    <property type="evidence" value="ECO:0007669"/>
    <property type="project" value="InterPro"/>
</dbReference>
<keyword evidence="6" id="KW-0812">Transmembrane</keyword>
<keyword evidence="4" id="KW-0067">ATP-binding</keyword>
<reference evidence="7 8" key="1">
    <citation type="submission" date="2018-11" db="EMBL/GenBank/DDBJ databases">
        <title>Sequencing the genomes of 1000 actinobacteria strains.</title>
        <authorList>
            <person name="Klenk H.-P."/>
        </authorList>
    </citation>
    <scope>NUCLEOTIDE SEQUENCE [LARGE SCALE GENOMIC DNA]</scope>
    <source>
        <strain evidence="7 8">DSM 11294</strain>
    </source>
</reference>
<dbReference type="Proteomes" id="UP000280668">
    <property type="component" value="Unassembled WGS sequence"/>
</dbReference>
<sequence>MPPDPSRRQGRRARRESALRGPARVDARTRDLHATLKPGDIAVIDQEDLDRETAQALLARKPGAVLNASPTLTGRYPHQGARILVDAGIPLIDDLGRDIMAVKDGHELTLLGAEVRDSSGALVAEGTVQTPESVQESLTRAQSGTATRLDAFAATVADYLHRDQDVLLRVEPVADDLPSLTTRLAGRPVLIVAGGVGGARELRELQRYEREHRPVVIGVDDGAEVLHATRRRPDVALGDLGGVSVEALKRAGDVVLLSQGEDIPGRERVKALGLDHHVLPAHGTALDAAILLAADAGAQTIVIAGAAHTLDELLDAGLAETASTFLTRLRAGGVVVPASAAAHLVKPRISTAAILMLIVAALLALAGAALATGAAPLLTSLIDWPDQSTESEGST</sequence>
<name>A0A3N2BG81_9MICO</name>
<dbReference type="RefSeq" id="WP_123304545.1">
    <property type="nucleotide sequence ID" value="NZ_RKHK01000001.1"/>
</dbReference>
<keyword evidence="8" id="KW-1185">Reference proteome</keyword>
<dbReference type="GO" id="GO:0004788">
    <property type="term" value="F:thiamine diphosphokinase activity"/>
    <property type="evidence" value="ECO:0007669"/>
    <property type="project" value="InterPro"/>
</dbReference>
<evidence type="ECO:0000313" key="8">
    <source>
        <dbReference type="Proteomes" id="UP000280668"/>
    </source>
</evidence>
<gene>
    <name evidence="7" type="ORF">EDD31_2634</name>
</gene>
<evidence type="ECO:0000256" key="3">
    <source>
        <dbReference type="ARBA" id="ARBA00022777"/>
    </source>
</evidence>
<organism evidence="7 8">
    <name type="scientific">Bogoriella caseilytica</name>
    <dbReference type="NCBI Taxonomy" id="56055"/>
    <lineage>
        <taxon>Bacteria</taxon>
        <taxon>Bacillati</taxon>
        <taxon>Actinomycetota</taxon>
        <taxon>Actinomycetes</taxon>
        <taxon>Micrococcales</taxon>
        <taxon>Bogoriellaceae</taxon>
        <taxon>Bogoriella</taxon>
    </lineage>
</organism>
<evidence type="ECO:0000313" key="7">
    <source>
        <dbReference type="EMBL" id="ROR74230.1"/>
    </source>
</evidence>
<dbReference type="SUPFAM" id="SSF63999">
    <property type="entry name" value="Thiamin pyrophosphokinase, catalytic domain"/>
    <property type="match status" value="1"/>
</dbReference>
<dbReference type="NCBIfam" id="NF040608">
    <property type="entry name" value="division_SteA"/>
    <property type="match status" value="1"/>
</dbReference>
<keyword evidence="3" id="KW-0418">Kinase</keyword>
<feature type="transmembrane region" description="Helical" evidence="6">
    <location>
        <begin position="353"/>
        <end position="378"/>
    </location>
</feature>
<dbReference type="GO" id="GO:0016301">
    <property type="term" value="F:kinase activity"/>
    <property type="evidence" value="ECO:0007669"/>
    <property type="project" value="UniProtKB-KW"/>
</dbReference>
<evidence type="ECO:0000256" key="2">
    <source>
        <dbReference type="ARBA" id="ARBA00022741"/>
    </source>
</evidence>
<keyword evidence="6" id="KW-1133">Transmembrane helix</keyword>
<dbReference type="OrthoDB" id="5169996at2"/>
<evidence type="ECO:0000256" key="5">
    <source>
        <dbReference type="SAM" id="MobiDB-lite"/>
    </source>
</evidence>
<comment type="caution">
    <text evidence="7">The sequence shown here is derived from an EMBL/GenBank/DDBJ whole genome shotgun (WGS) entry which is preliminary data.</text>
</comment>
<evidence type="ECO:0000256" key="6">
    <source>
        <dbReference type="SAM" id="Phobius"/>
    </source>
</evidence>
<proteinExistence type="predicted"/>
<evidence type="ECO:0000256" key="1">
    <source>
        <dbReference type="ARBA" id="ARBA00022679"/>
    </source>
</evidence>
<feature type="region of interest" description="Disordered" evidence="5">
    <location>
        <begin position="1"/>
        <end position="26"/>
    </location>
</feature>